<dbReference type="AlphaFoldDB" id="A0A432V2P1"/>
<dbReference type="Pfam" id="PF06808">
    <property type="entry name" value="DctM"/>
    <property type="match status" value="1"/>
</dbReference>
<feature type="transmembrane region" description="Helical" evidence="7">
    <location>
        <begin position="359"/>
        <end position="387"/>
    </location>
</feature>
<dbReference type="GO" id="GO:0022857">
    <property type="term" value="F:transmembrane transporter activity"/>
    <property type="evidence" value="ECO:0007669"/>
    <property type="project" value="UniProtKB-UniRule"/>
</dbReference>
<dbReference type="Proteomes" id="UP000281647">
    <property type="component" value="Unassembled WGS sequence"/>
</dbReference>
<evidence type="ECO:0000256" key="2">
    <source>
        <dbReference type="ARBA" id="ARBA00022475"/>
    </source>
</evidence>
<feature type="transmembrane region" description="Helical" evidence="7">
    <location>
        <begin position="285"/>
        <end position="303"/>
    </location>
</feature>
<evidence type="ECO:0000256" key="4">
    <source>
        <dbReference type="ARBA" id="ARBA00022692"/>
    </source>
</evidence>
<dbReference type="RefSeq" id="WP_128628007.1">
    <property type="nucleotide sequence ID" value="NZ_RKST01000020.1"/>
</dbReference>
<dbReference type="OrthoDB" id="7339120at2"/>
<dbReference type="GO" id="GO:0005886">
    <property type="term" value="C:plasma membrane"/>
    <property type="evidence" value="ECO:0007669"/>
    <property type="project" value="UniProtKB-SubCell"/>
</dbReference>
<comment type="subunit">
    <text evidence="7">The complex comprises the extracytoplasmic solute receptor protein and the two transmembrane proteins.</text>
</comment>
<feature type="transmembrane region" description="Helical" evidence="7">
    <location>
        <begin position="399"/>
        <end position="418"/>
    </location>
</feature>
<feature type="transmembrane region" description="Helical" evidence="7">
    <location>
        <begin position="253"/>
        <end position="279"/>
    </location>
</feature>
<evidence type="ECO:0000256" key="3">
    <source>
        <dbReference type="ARBA" id="ARBA00022519"/>
    </source>
</evidence>
<evidence type="ECO:0000259" key="8">
    <source>
        <dbReference type="Pfam" id="PF06808"/>
    </source>
</evidence>
<evidence type="ECO:0000256" key="7">
    <source>
        <dbReference type="RuleBase" id="RU369079"/>
    </source>
</evidence>
<sequence>MTDAYIAVGMLLILLLAIFLGFPVAFTLMALGVGFGYYAYYDVGRMWRSYDRAVEAGADTFTQVETWLGGFFNNRIFDLFVNQTYSVIQNDVLTAVPLFLFMGYIVERANIVDRLFSTLYIATSRVPGSMAVAALVTCTLFATATGIVGAVVTLMGLLALPAMLKAKYDIRYATGVICAGGTLGILIPPSILLIVYAATSGISVVRMYAGALLPGFLLAGLYLVYVVTRASLQPRLAPRPTKEDIGDHTVPQVALMMLTSFVPLAVLILAVLGAILFGFATPSEAAAIGALGGLVLAAAYRALTWQRLKESIYLTARTSAMVCWLFVGSATFASVFAYLGGQQLISDFVTGLDMSPLMFLIMAQIIIFILGWPLEWTEIIVIFIPIFIPLLPHFDIDPLFFGILVAVNLQTAFLSPPMAMSAYYLKGVSPSHVRLTDIFLGMLPYMAIVILCMVIMYLFPDSIVFWLPNAIYGG</sequence>
<accession>A0A432V2P1</accession>
<dbReference type="PIRSF" id="PIRSF006066">
    <property type="entry name" value="HI0050"/>
    <property type="match status" value="1"/>
</dbReference>
<proteinExistence type="inferred from homology"/>
<dbReference type="EMBL" id="RKST01000020">
    <property type="protein sequence ID" value="RUM96322.1"/>
    <property type="molecule type" value="Genomic_DNA"/>
</dbReference>
<keyword evidence="2" id="KW-1003">Cell membrane</keyword>
<comment type="function">
    <text evidence="7">Part of the tripartite ATP-independent periplasmic (TRAP) transport system.</text>
</comment>
<feature type="transmembrane region" description="Helical" evidence="7">
    <location>
        <begin position="6"/>
        <end position="39"/>
    </location>
</feature>
<comment type="similarity">
    <text evidence="7">Belongs to the TRAP transporter large permease family.</text>
</comment>
<keyword evidence="5 7" id="KW-1133">Transmembrane helix</keyword>
<reference evidence="9 10" key="1">
    <citation type="submission" date="2018-11" db="EMBL/GenBank/DDBJ databases">
        <title>Pseudaminobacter arsenicus sp. nov., an arsenic-resistant bacterium isolated from arsenic-rich aquifers.</title>
        <authorList>
            <person name="Mu Y."/>
        </authorList>
    </citation>
    <scope>NUCLEOTIDE SEQUENCE [LARGE SCALE GENOMIC DNA]</scope>
    <source>
        <strain evidence="9 10">CB3</strain>
    </source>
</reference>
<dbReference type="PANTHER" id="PTHR33362:SF7">
    <property type="entry name" value="SLL1103 PROTEIN"/>
    <property type="match status" value="1"/>
</dbReference>
<keyword evidence="4 7" id="KW-0812">Transmembrane</keyword>
<evidence type="ECO:0000256" key="6">
    <source>
        <dbReference type="ARBA" id="ARBA00023136"/>
    </source>
</evidence>
<name>A0A432V2P1_9HYPH</name>
<evidence type="ECO:0000313" key="9">
    <source>
        <dbReference type="EMBL" id="RUM96322.1"/>
    </source>
</evidence>
<evidence type="ECO:0000256" key="1">
    <source>
        <dbReference type="ARBA" id="ARBA00004429"/>
    </source>
</evidence>
<dbReference type="PANTHER" id="PTHR33362">
    <property type="entry name" value="SIALIC ACID TRAP TRANSPORTER PERMEASE PROTEIN SIAT-RELATED"/>
    <property type="match status" value="1"/>
</dbReference>
<feature type="transmembrane region" description="Helical" evidence="7">
    <location>
        <begin position="438"/>
        <end position="459"/>
    </location>
</feature>
<keyword evidence="10" id="KW-1185">Reference proteome</keyword>
<comment type="subcellular location">
    <subcellularLocation>
        <location evidence="1 7">Cell inner membrane</location>
        <topology evidence="1 7">Multi-pass membrane protein</topology>
    </subcellularLocation>
</comment>
<evidence type="ECO:0000313" key="10">
    <source>
        <dbReference type="Proteomes" id="UP000281647"/>
    </source>
</evidence>
<feature type="transmembrane region" description="Helical" evidence="7">
    <location>
        <begin position="315"/>
        <end position="339"/>
    </location>
</feature>
<feature type="transmembrane region" description="Helical" evidence="7">
    <location>
        <begin position="131"/>
        <end position="160"/>
    </location>
</feature>
<dbReference type="InterPro" id="IPR004681">
    <property type="entry name" value="TRAP_DctM"/>
</dbReference>
<comment type="caution">
    <text evidence="9">The sequence shown here is derived from an EMBL/GenBank/DDBJ whole genome shotgun (WGS) entry which is preliminary data.</text>
</comment>
<feature type="transmembrane region" description="Helical" evidence="7">
    <location>
        <begin position="92"/>
        <end position="111"/>
    </location>
</feature>
<keyword evidence="6 7" id="KW-0472">Membrane</keyword>
<keyword evidence="7" id="KW-0813">Transport</keyword>
<organism evidence="9 10">
    <name type="scientific">Borborobacter arsenicus</name>
    <dbReference type="NCBI Taxonomy" id="1851146"/>
    <lineage>
        <taxon>Bacteria</taxon>
        <taxon>Pseudomonadati</taxon>
        <taxon>Pseudomonadota</taxon>
        <taxon>Alphaproteobacteria</taxon>
        <taxon>Hyphomicrobiales</taxon>
        <taxon>Phyllobacteriaceae</taxon>
        <taxon>Borborobacter</taxon>
    </lineage>
</organism>
<gene>
    <name evidence="9" type="ORF">EET67_18410</name>
</gene>
<feature type="domain" description="TRAP C4-dicarboxylate transport system permease DctM subunit" evidence="8">
    <location>
        <begin position="12"/>
        <end position="460"/>
    </location>
</feature>
<protein>
    <recommendedName>
        <fullName evidence="7">TRAP transporter large permease protein</fullName>
    </recommendedName>
</protein>
<dbReference type="NCBIfam" id="TIGR00786">
    <property type="entry name" value="dctM"/>
    <property type="match status" value="1"/>
</dbReference>
<feature type="transmembrane region" description="Helical" evidence="7">
    <location>
        <begin position="211"/>
        <end position="232"/>
    </location>
</feature>
<evidence type="ECO:0000256" key="5">
    <source>
        <dbReference type="ARBA" id="ARBA00022989"/>
    </source>
</evidence>
<dbReference type="InterPro" id="IPR010656">
    <property type="entry name" value="DctM"/>
</dbReference>
<keyword evidence="3 7" id="KW-0997">Cell inner membrane</keyword>
<feature type="transmembrane region" description="Helical" evidence="7">
    <location>
        <begin position="172"/>
        <end position="199"/>
    </location>
</feature>